<dbReference type="EMBL" id="AOTZ01000005">
    <property type="protein sequence ID" value="EZP76905.1"/>
    <property type="molecule type" value="Genomic_DNA"/>
</dbReference>
<keyword evidence="2" id="KW-1185">Reference proteome</keyword>
<reference evidence="1 2" key="1">
    <citation type="journal article" date="2014" name="Appl. Microbiol. Biotechnol.">
        <title>Transformable facultative thermophile Geobacillus stearothermophilus NUB3621 as a host strain for metabolic engineering.</title>
        <authorList>
            <person name="Blanchard K."/>
            <person name="Robic S."/>
            <person name="Matsumura I."/>
        </authorList>
    </citation>
    <scope>NUCLEOTIDE SEQUENCE [LARGE SCALE GENOMIC DNA]</scope>
    <source>
        <strain evidence="1 2">NUB3621</strain>
    </source>
</reference>
<dbReference type="Proteomes" id="UP000023566">
    <property type="component" value="Chromosome"/>
</dbReference>
<proteinExistence type="predicted"/>
<comment type="caution">
    <text evidence="1">The sequence shown here is derived from an EMBL/GenBank/DDBJ whole genome shotgun (WGS) entry which is preliminary data.</text>
</comment>
<gene>
    <name evidence="1" type="ORF">H839_09923</name>
</gene>
<sequence>MNGRFRHSRRTKVIGSILRQMAASTCPRPMVADTAIRFLISKKIIIIRMLMISVDYYTNNKSFVIKNVRKYIKNAFQTPKNMVYCK</sequence>
<dbReference type="AlphaFoldDB" id="A0ABC9VEH4"/>
<protein>
    <submittedName>
        <fullName evidence="1">Uncharacterized protein</fullName>
    </submittedName>
</protein>
<name>A0ABC9VEH4_9BACL</name>
<accession>A0ABC9VEH4</accession>
<organism evidence="1 2">
    <name type="scientific">Parageobacillus genomosp. 1</name>
    <dbReference type="NCBI Taxonomy" id="1295642"/>
    <lineage>
        <taxon>Bacteria</taxon>
        <taxon>Bacillati</taxon>
        <taxon>Bacillota</taxon>
        <taxon>Bacilli</taxon>
        <taxon>Bacillales</taxon>
        <taxon>Anoxybacillaceae</taxon>
        <taxon>Parageobacillus</taxon>
    </lineage>
</organism>
<evidence type="ECO:0000313" key="2">
    <source>
        <dbReference type="Proteomes" id="UP000023566"/>
    </source>
</evidence>
<evidence type="ECO:0000313" key="1">
    <source>
        <dbReference type="EMBL" id="EZP76905.1"/>
    </source>
</evidence>